<dbReference type="InterPro" id="IPR008620">
    <property type="entry name" value="FixH"/>
</dbReference>
<evidence type="ECO:0000313" key="2">
    <source>
        <dbReference type="EMBL" id="TCO77680.1"/>
    </source>
</evidence>
<name>A0A4V2SC18_9GAMM</name>
<keyword evidence="3" id="KW-1185">Reference proteome</keyword>
<evidence type="ECO:0008006" key="4">
    <source>
        <dbReference type="Google" id="ProtNLM"/>
    </source>
</evidence>
<organism evidence="2 3">
    <name type="scientific">Chromatocurvus halotolerans</name>
    <dbReference type="NCBI Taxonomy" id="1132028"/>
    <lineage>
        <taxon>Bacteria</taxon>
        <taxon>Pseudomonadati</taxon>
        <taxon>Pseudomonadota</taxon>
        <taxon>Gammaproteobacteria</taxon>
        <taxon>Cellvibrionales</taxon>
        <taxon>Halieaceae</taxon>
        <taxon>Chromatocurvus</taxon>
    </lineage>
</organism>
<reference evidence="2 3" key="1">
    <citation type="submission" date="2019-03" db="EMBL/GenBank/DDBJ databases">
        <title>Genomic Encyclopedia of Type Strains, Phase IV (KMG-IV): sequencing the most valuable type-strain genomes for metagenomic binning, comparative biology and taxonomic classification.</title>
        <authorList>
            <person name="Goeker M."/>
        </authorList>
    </citation>
    <scope>NUCLEOTIDE SEQUENCE [LARGE SCALE GENOMIC DNA]</scope>
    <source>
        <strain evidence="2 3">DSM 23344</strain>
    </source>
</reference>
<dbReference type="OrthoDB" id="5295180at2"/>
<dbReference type="AlphaFoldDB" id="A0A4V2SC18"/>
<accession>A0A4V2SC18</accession>
<dbReference type="Proteomes" id="UP000294980">
    <property type="component" value="Unassembled WGS sequence"/>
</dbReference>
<proteinExistence type="predicted"/>
<protein>
    <recommendedName>
        <fullName evidence="4">Nitrogen fixation protein FixH</fullName>
    </recommendedName>
</protein>
<comment type="caution">
    <text evidence="2">The sequence shown here is derived from an EMBL/GenBank/DDBJ whole genome shotgun (WGS) entry which is preliminary data.</text>
</comment>
<keyword evidence="1" id="KW-0812">Transmembrane</keyword>
<dbReference type="EMBL" id="SLWX01000002">
    <property type="protein sequence ID" value="TCO77680.1"/>
    <property type="molecule type" value="Genomic_DNA"/>
</dbReference>
<evidence type="ECO:0000256" key="1">
    <source>
        <dbReference type="SAM" id="Phobius"/>
    </source>
</evidence>
<gene>
    <name evidence="2" type="ORF">EV688_102137</name>
</gene>
<feature type="transmembrane region" description="Helical" evidence="1">
    <location>
        <begin position="20"/>
        <end position="42"/>
    </location>
</feature>
<dbReference type="Pfam" id="PF05751">
    <property type="entry name" value="FixH"/>
    <property type="match status" value="1"/>
</dbReference>
<keyword evidence="1" id="KW-0472">Membrane</keyword>
<evidence type="ECO:0000313" key="3">
    <source>
        <dbReference type="Proteomes" id="UP000294980"/>
    </source>
</evidence>
<sequence length="168" mass="19043">MLKSRIDDSTPEPWYRQFWPWFLIVLPGSVVIAAITTMIIAVRGSDDLVADDYYKDGLAINRQLERDERARERGYAARLAIAEDTVTVVTEDLPAVAELRLRLSHPMEADRDIRIDLRRSGPERYAARLPVPVGDNWHWLLDAGESSDWRITGTTGNATTDAQRAVPR</sequence>
<keyword evidence="1" id="KW-1133">Transmembrane helix</keyword>
<dbReference type="RefSeq" id="WP_117314565.1">
    <property type="nucleotide sequence ID" value="NZ_QQSW01000001.1"/>
</dbReference>